<dbReference type="STRING" id="1163745.HCD_01410"/>
<dbReference type="Pfam" id="PF00883">
    <property type="entry name" value="Peptidase_M17"/>
    <property type="match status" value="1"/>
</dbReference>
<name>I0EQU5_HELCM</name>
<dbReference type="GO" id="GO:0006508">
    <property type="term" value="P:proteolysis"/>
    <property type="evidence" value="ECO:0007669"/>
    <property type="project" value="UniProtKB-KW"/>
</dbReference>
<dbReference type="SUPFAM" id="SSF52949">
    <property type="entry name" value="Macro domain-like"/>
    <property type="match status" value="1"/>
</dbReference>
<keyword evidence="11" id="KW-1185">Reference proteome</keyword>
<evidence type="ECO:0000256" key="5">
    <source>
        <dbReference type="ARBA" id="ARBA00022670"/>
    </source>
</evidence>
<comment type="catalytic activity">
    <reaction evidence="2 8">
        <text>Release of an N-terminal amino acid, preferentially leucine, but not glutamic or aspartic acids.</text>
        <dbReference type="EC" id="3.4.11.10"/>
    </reaction>
</comment>
<feature type="binding site" evidence="8">
    <location>
        <position position="340"/>
    </location>
    <ligand>
        <name>Mn(2+)</name>
        <dbReference type="ChEBI" id="CHEBI:29035"/>
        <label>1</label>
    </ligand>
</feature>
<keyword evidence="8" id="KW-0479">Metal-binding</keyword>
<dbReference type="GO" id="GO:0005737">
    <property type="term" value="C:cytoplasm"/>
    <property type="evidence" value="ECO:0007669"/>
    <property type="project" value="UniProtKB-SubCell"/>
</dbReference>
<evidence type="ECO:0000256" key="4">
    <source>
        <dbReference type="ARBA" id="ARBA00022438"/>
    </source>
</evidence>
<dbReference type="NCBIfam" id="NF002079">
    <property type="entry name" value="PRK00913.3-1"/>
    <property type="match status" value="1"/>
</dbReference>
<feature type="domain" description="Cytosol aminopeptidase" evidence="9">
    <location>
        <begin position="338"/>
        <end position="345"/>
    </location>
</feature>
<dbReference type="Gene3D" id="3.40.630.10">
    <property type="entry name" value="Zn peptidases"/>
    <property type="match status" value="1"/>
</dbReference>
<dbReference type="PATRIC" id="fig|1163745.3.peg.300"/>
<dbReference type="Pfam" id="PF02789">
    <property type="entry name" value="Peptidase_M17_N"/>
    <property type="match status" value="1"/>
</dbReference>
<evidence type="ECO:0000256" key="3">
    <source>
        <dbReference type="ARBA" id="ARBA00009528"/>
    </source>
</evidence>
<keyword evidence="8" id="KW-0963">Cytoplasm</keyword>
<evidence type="ECO:0000259" key="9">
    <source>
        <dbReference type="PROSITE" id="PS00631"/>
    </source>
</evidence>
<dbReference type="AlphaFoldDB" id="I0EQU5"/>
<dbReference type="EC" id="3.4.11.1" evidence="8"/>
<comment type="subcellular location">
    <subcellularLocation>
        <location evidence="8">Cytoplasm</location>
    </subcellularLocation>
</comment>
<gene>
    <name evidence="8" type="primary">pepA</name>
    <name evidence="10" type="ordered locus">HCD_01410</name>
</gene>
<dbReference type="OrthoDB" id="9809354at2"/>
<keyword evidence="7 8" id="KW-0464">Manganese</keyword>
<dbReference type="eggNOG" id="COG0260">
    <property type="taxonomic scope" value="Bacteria"/>
</dbReference>
<dbReference type="KEGG" id="hcm:HCD_01410"/>
<dbReference type="InterPro" id="IPR008283">
    <property type="entry name" value="Peptidase_M17_N"/>
</dbReference>
<evidence type="ECO:0000256" key="2">
    <source>
        <dbReference type="ARBA" id="ARBA00000967"/>
    </source>
</evidence>
<sequence>MLEIKLENTAFENTQAESSLVFVINKDFNHTWIKNKELLETFKYEGEGSFLDQENKILYVGIKENDVHLLREGACLAIRTLKKLSFKSVKVGVYACDTHSKDKALLESLKALFLGLKLGMYEYDTYKSNKKESVLKEAIITLELHKPCEKTCANSLEKNAKEALKYANIMTESLTIAKDLINTPPMIATPIYMAEVAQKVAKENALEFHAYDEKFLEEKKMNAFLAVNKASLSTNPPRLIHLVYKPKNAKKKIVLVGKGLTYDCGGLSLKPADYMVTMKADKGGGCAVIGLLNALAKLEVEAEVHGIIGATENMIGKDAYKPDDILISKEGKSIEVRNTDAEGRLVLADCLSYAQDLNPDVLVDFATLTGACVVGLGEFTSAIMGHNEELKNLFETSGLESGELLAKLPFNRHLKKLIESKIADVCNISTSRYGGAITAGLFLSEFIRDEFKDKWLHIDIAGPAYVEKEWDVNSFGASGAGIRACTAFVEEFLKKA</sequence>
<evidence type="ECO:0000256" key="7">
    <source>
        <dbReference type="ARBA" id="ARBA00023211"/>
    </source>
</evidence>
<protein>
    <recommendedName>
        <fullName evidence="8">Probable cytosol aminopeptidase</fullName>
        <ecNumber evidence="8">3.4.11.1</ecNumber>
    </recommendedName>
    <alternativeName>
        <fullName evidence="8">Leucine aminopeptidase</fullName>
        <shortName evidence="8">LAP</shortName>
        <ecNumber evidence="8">3.4.11.10</ecNumber>
    </alternativeName>
    <alternativeName>
        <fullName evidence="8">Leucyl aminopeptidase</fullName>
    </alternativeName>
</protein>
<feature type="binding site" evidence="8">
    <location>
        <position position="258"/>
    </location>
    <ligand>
        <name>Mn(2+)</name>
        <dbReference type="ChEBI" id="CHEBI:29035"/>
        <label>2</label>
    </ligand>
</feature>
<feature type="active site" evidence="8">
    <location>
        <position position="270"/>
    </location>
</feature>
<comment type="catalytic activity">
    <reaction evidence="1 8">
        <text>Release of an N-terminal amino acid, Xaa-|-Yaa-, in which Xaa is preferably Leu, but may be other amino acids including Pro although not Arg or Lys, and Yaa may be Pro. Amino acid amides and methyl esters are also readily hydrolyzed, but rates on arylamides are exceedingly low.</text>
        <dbReference type="EC" id="3.4.11.1"/>
    </reaction>
</comment>
<dbReference type="InterPro" id="IPR011356">
    <property type="entry name" value="Leucine_aapep/pepB"/>
</dbReference>
<feature type="active site" evidence="8">
    <location>
        <position position="344"/>
    </location>
</feature>
<keyword evidence="6 8" id="KW-0378">Hydrolase</keyword>
<proteinExistence type="inferred from homology"/>
<organism evidence="10 11">
    <name type="scientific">Helicobacter cetorum (strain ATCC BAA-540 / CCUG 52418 / MIT 99-5656)</name>
    <dbReference type="NCBI Taxonomy" id="1163745"/>
    <lineage>
        <taxon>Bacteria</taxon>
        <taxon>Pseudomonadati</taxon>
        <taxon>Campylobacterota</taxon>
        <taxon>Epsilonproteobacteria</taxon>
        <taxon>Campylobacterales</taxon>
        <taxon>Helicobacteraceae</taxon>
        <taxon>Helicobacter</taxon>
    </lineage>
</organism>
<evidence type="ECO:0000256" key="1">
    <source>
        <dbReference type="ARBA" id="ARBA00000135"/>
    </source>
</evidence>
<accession>I0EQU5</accession>
<feature type="binding site" evidence="8">
    <location>
        <position position="281"/>
    </location>
    <ligand>
        <name>Mn(2+)</name>
        <dbReference type="ChEBI" id="CHEBI:29035"/>
        <label>2</label>
    </ligand>
</feature>
<keyword evidence="5 8" id="KW-0645">Protease</keyword>
<evidence type="ECO:0000256" key="8">
    <source>
        <dbReference type="HAMAP-Rule" id="MF_00181"/>
    </source>
</evidence>
<comment type="cofactor">
    <cofactor evidence="8">
        <name>Mn(2+)</name>
        <dbReference type="ChEBI" id="CHEBI:29035"/>
    </cofactor>
    <text evidence="8">Binds 2 manganese ions per subunit.</text>
</comment>
<evidence type="ECO:0000313" key="11">
    <source>
        <dbReference type="Proteomes" id="UP000005013"/>
    </source>
</evidence>
<dbReference type="RefSeq" id="WP_014658841.1">
    <property type="nucleotide sequence ID" value="NC_017735.1"/>
</dbReference>
<feature type="binding site" evidence="8">
    <location>
        <position position="342"/>
    </location>
    <ligand>
        <name>Mn(2+)</name>
        <dbReference type="ChEBI" id="CHEBI:29035"/>
        <label>2</label>
    </ligand>
</feature>
<dbReference type="HOGENOM" id="CLU_013734_2_2_7"/>
<dbReference type="CDD" id="cd00433">
    <property type="entry name" value="Peptidase_M17"/>
    <property type="match status" value="1"/>
</dbReference>
<dbReference type="InterPro" id="IPR043472">
    <property type="entry name" value="Macro_dom-like"/>
</dbReference>
<evidence type="ECO:0000313" key="10">
    <source>
        <dbReference type="EMBL" id="AFI05314.1"/>
    </source>
</evidence>
<dbReference type="SUPFAM" id="SSF53187">
    <property type="entry name" value="Zn-dependent exopeptidases"/>
    <property type="match status" value="1"/>
</dbReference>
<reference evidence="10 11" key="1">
    <citation type="journal article" date="2013" name="PLoS ONE">
        <title>Sequence Divergence and Conservation in Genomes ofHelicobacter cetorum Strains from a Dolphin and a Whale.</title>
        <authorList>
            <person name="Kersulyte D."/>
            <person name="Rossi M."/>
            <person name="Berg D.E."/>
        </authorList>
    </citation>
    <scope>NUCLEOTIDE SEQUENCE [LARGE SCALE GENOMIC DNA]</scope>
    <source>
        <strain evidence="10 11">MIT 99-5656</strain>
    </source>
</reference>
<feature type="binding site" evidence="8">
    <location>
        <position position="263"/>
    </location>
    <ligand>
        <name>Mn(2+)</name>
        <dbReference type="ChEBI" id="CHEBI:29035"/>
        <label>2</label>
    </ligand>
</feature>
<dbReference type="HAMAP" id="MF_00181">
    <property type="entry name" value="Cytosol_peptidase_M17"/>
    <property type="match status" value="1"/>
</dbReference>
<dbReference type="Proteomes" id="UP000005013">
    <property type="component" value="Chromosome"/>
</dbReference>
<dbReference type="InterPro" id="IPR023042">
    <property type="entry name" value="Peptidase_M17_leu_NH2_pept"/>
</dbReference>
<feature type="binding site" evidence="8">
    <location>
        <position position="342"/>
    </location>
    <ligand>
        <name>Mn(2+)</name>
        <dbReference type="ChEBI" id="CHEBI:29035"/>
        <label>1</label>
    </ligand>
</feature>
<dbReference type="NCBIfam" id="NF002081">
    <property type="entry name" value="PRK00913.3-3"/>
    <property type="match status" value="1"/>
</dbReference>
<dbReference type="EC" id="3.4.11.10" evidence="8"/>
<comment type="function">
    <text evidence="8">Presumably involved in the processing and regular turnover of intracellular proteins. Catalyzes the removal of unsubstituted N-terminal amino acids from various peptides.</text>
</comment>
<comment type="similarity">
    <text evidence="3 8">Belongs to the peptidase M17 family.</text>
</comment>
<dbReference type="GO" id="GO:0030145">
    <property type="term" value="F:manganese ion binding"/>
    <property type="evidence" value="ECO:0007669"/>
    <property type="project" value="UniProtKB-UniRule"/>
</dbReference>
<dbReference type="InterPro" id="IPR000819">
    <property type="entry name" value="Peptidase_M17_C"/>
</dbReference>
<keyword evidence="4 8" id="KW-0031">Aminopeptidase</keyword>
<dbReference type="PANTHER" id="PTHR11963:SF23">
    <property type="entry name" value="CYTOSOL AMINOPEPTIDASE"/>
    <property type="match status" value="1"/>
</dbReference>
<dbReference type="GO" id="GO:0070006">
    <property type="term" value="F:metalloaminopeptidase activity"/>
    <property type="evidence" value="ECO:0007669"/>
    <property type="project" value="InterPro"/>
</dbReference>
<dbReference type="PANTHER" id="PTHR11963">
    <property type="entry name" value="LEUCINE AMINOPEPTIDASE-RELATED"/>
    <property type="match status" value="1"/>
</dbReference>
<dbReference type="Gene3D" id="3.40.220.10">
    <property type="entry name" value="Leucine Aminopeptidase, subunit E, domain 1"/>
    <property type="match status" value="1"/>
</dbReference>
<dbReference type="PRINTS" id="PR00481">
    <property type="entry name" value="LAMNOPPTDASE"/>
</dbReference>
<dbReference type="MEROPS" id="M17.016"/>
<dbReference type="PROSITE" id="PS00631">
    <property type="entry name" value="CYTOSOL_AP"/>
    <property type="match status" value="1"/>
</dbReference>
<dbReference type="EMBL" id="CP003481">
    <property type="protein sequence ID" value="AFI05314.1"/>
    <property type="molecule type" value="Genomic_DNA"/>
</dbReference>
<evidence type="ECO:0000256" key="6">
    <source>
        <dbReference type="ARBA" id="ARBA00022801"/>
    </source>
</evidence>
<feature type="binding site" evidence="8">
    <location>
        <position position="263"/>
    </location>
    <ligand>
        <name>Mn(2+)</name>
        <dbReference type="ChEBI" id="CHEBI:29035"/>
        <label>1</label>
    </ligand>
</feature>